<dbReference type="InterPro" id="IPR008231">
    <property type="entry name" value="CsaA"/>
</dbReference>
<dbReference type="Gene3D" id="2.40.50.140">
    <property type="entry name" value="Nucleic acid-binding proteins"/>
    <property type="match status" value="1"/>
</dbReference>
<protein>
    <submittedName>
        <fullName evidence="4">tRNA-binding protein</fullName>
    </submittedName>
</protein>
<evidence type="ECO:0000259" key="3">
    <source>
        <dbReference type="PROSITE" id="PS50886"/>
    </source>
</evidence>
<reference evidence="4" key="2">
    <citation type="submission" date="2021-05" db="EMBL/GenBank/DDBJ databases">
        <title>Protein family content uncovers lineage relationships and bacterial pathway maintenance mechanisms in DPANN archaea.</title>
        <authorList>
            <person name="Castelle C.J."/>
            <person name="Meheust R."/>
            <person name="Jaffe A.L."/>
            <person name="Seitz K."/>
            <person name="Gong X."/>
            <person name="Baker B.J."/>
            <person name="Banfield J.F."/>
        </authorList>
    </citation>
    <scope>NUCLEOTIDE SEQUENCE</scope>
    <source>
        <strain evidence="4">RIFCSPLOWO2_01_FULL_58_19</strain>
    </source>
</reference>
<dbReference type="EMBL" id="JAGVWE010000007">
    <property type="protein sequence ID" value="MBS3063773.1"/>
    <property type="molecule type" value="Genomic_DNA"/>
</dbReference>
<dbReference type="AlphaFoldDB" id="A0A8T4L9A4"/>
<dbReference type="InterPro" id="IPR051270">
    <property type="entry name" value="Tyrosine-tRNA_ligase_regulator"/>
</dbReference>
<evidence type="ECO:0000256" key="2">
    <source>
        <dbReference type="ARBA" id="ARBA00022884"/>
    </source>
</evidence>
<dbReference type="SUPFAM" id="SSF50249">
    <property type="entry name" value="Nucleic acid-binding proteins"/>
    <property type="match status" value="1"/>
</dbReference>
<dbReference type="CDD" id="cd02798">
    <property type="entry name" value="tRNA_bind_CsaA"/>
    <property type="match status" value="1"/>
</dbReference>
<dbReference type="PANTHER" id="PTHR11586">
    <property type="entry name" value="TRNA-AMINOACYLATION COFACTOR ARC1 FAMILY MEMBER"/>
    <property type="match status" value="1"/>
</dbReference>
<gene>
    <name evidence="4" type="ORF">J4203_07995</name>
</gene>
<proteinExistence type="predicted"/>
<sequence length="108" mass="12050">MIDDFLKLDIRVGKVIQVEEAPDLRKPVYKLTIDFGAEIGVKRSLAGVPPNYKKEALLNQLVLAVVNFPPRQMGKHLSEVLTLGVDDAEGKCVLIKPDWDVFLGSRLH</sequence>
<dbReference type="NCBIfam" id="NF007495">
    <property type="entry name" value="PRK10089.1-4"/>
    <property type="match status" value="1"/>
</dbReference>
<keyword evidence="1" id="KW-0820">tRNA-binding</keyword>
<name>A0A8T4L9A4_9ARCH</name>
<dbReference type="InterPro" id="IPR012340">
    <property type="entry name" value="NA-bd_OB-fold"/>
</dbReference>
<dbReference type="NCBIfam" id="TIGR02222">
    <property type="entry name" value="chap_CsaA"/>
    <property type="match status" value="1"/>
</dbReference>
<organism evidence="4 5">
    <name type="scientific">Candidatus Iainarchaeum sp</name>
    <dbReference type="NCBI Taxonomy" id="3101447"/>
    <lineage>
        <taxon>Archaea</taxon>
        <taxon>Candidatus Iainarchaeota</taxon>
        <taxon>Candidatus Iainarchaeia</taxon>
        <taxon>Candidatus Iainarchaeales</taxon>
        <taxon>Candidatus Iainarchaeaceae</taxon>
        <taxon>Candidatus Iainarchaeum</taxon>
    </lineage>
</organism>
<dbReference type="Proteomes" id="UP000678237">
    <property type="component" value="Unassembled WGS sequence"/>
</dbReference>
<evidence type="ECO:0000256" key="1">
    <source>
        <dbReference type="ARBA" id="ARBA00022555"/>
    </source>
</evidence>
<evidence type="ECO:0000313" key="5">
    <source>
        <dbReference type="Proteomes" id="UP000678237"/>
    </source>
</evidence>
<dbReference type="PANTHER" id="PTHR11586:SF37">
    <property type="entry name" value="TRNA-BINDING DOMAIN-CONTAINING PROTEIN"/>
    <property type="match status" value="1"/>
</dbReference>
<dbReference type="NCBIfam" id="NF007494">
    <property type="entry name" value="PRK10089.1-3"/>
    <property type="match status" value="1"/>
</dbReference>
<keyword evidence="2" id="KW-0694">RNA-binding</keyword>
<dbReference type="GO" id="GO:0000049">
    <property type="term" value="F:tRNA binding"/>
    <property type="evidence" value="ECO:0007669"/>
    <property type="project" value="UniProtKB-KW"/>
</dbReference>
<dbReference type="InterPro" id="IPR002547">
    <property type="entry name" value="tRNA-bd_dom"/>
</dbReference>
<dbReference type="PROSITE" id="PS50886">
    <property type="entry name" value="TRBD"/>
    <property type="match status" value="1"/>
</dbReference>
<evidence type="ECO:0000313" key="4">
    <source>
        <dbReference type="EMBL" id="MBS3063773.1"/>
    </source>
</evidence>
<dbReference type="FunFam" id="2.40.50.140:FF:000165">
    <property type="entry name" value="Chaperone CsaA"/>
    <property type="match status" value="1"/>
</dbReference>
<feature type="domain" description="TRNA-binding" evidence="3">
    <location>
        <begin position="4"/>
        <end position="108"/>
    </location>
</feature>
<accession>A0A8T4L9A4</accession>
<reference evidence="4" key="1">
    <citation type="submission" date="2021-03" db="EMBL/GenBank/DDBJ databases">
        <authorList>
            <person name="Jaffe A."/>
        </authorList>
    </citation>
    <scope>NUCLEOTIDE SEQUENCE</scope>
    <source>
        <strain evidence="4">RIFCSPLOWO2_01_FULL_58_19</strain>
    </source>
</reference>
<comment type="caution">
    <text evidence="4">The sequence shown here is derived from an EMBL/GenBank/DDBJ whole genome shotgun (WGS) entry which is preliminary data.</text>
</comment>
<dbReference type="Pfam" id="PF01588">
    <property type="entry name" value="tRNA_bind"/>
    <property type="match status" value="1"/>
</dbReference>